<dbReference type="InterPro" id="IPR036424">
    <property type="entry name" value="UPP_synth-like_sf"/>
</dbReference>
<comment type="similarity">
    <text evidence="2">Belongs to the UPP synthase family.</text>
</comment>
<keyword evidence="2" id="KW-0460">Magnesium</keyword>
<feature type="binding site" evidence="2">
    <location>
        <position position="72"/>
    </location>
    <ligand>
        <name>substrate</name>
    </ligand>
</feature>
<dbReference type="HAMAP" id="MF_01139">
    <property type="entry name" value="ISPT"/>
    <property type="match status" value="1"/>
</dbReference>
<feature type="binding site" evidence="2">
    <location>
        <position position="74"/>
    </location>
    <ligand>
        <name>substrate</name>
    </ligand>
</feature>
<keyword evidence="4" id="KW-1185">Reference proteome</keyword>
<dbReference type="GO" id="GO:0030145">
    <property type="term" value="F:manganese ion binding"/>
    <property type="evidence" value="ECO:0007669"/>
    <property type="project" value="TreeGrafter"/>
</dbReference>
<feature type="binding site" evidence="2">
    <location>
        <position position="40"/>
    </location>
    <ligand>
        <name>substrate</name>
    </ligand>
</feature>
<dbReference type="InterPro" id="IPR001441">
    <property type="entry name" value="UPP_synth-like"/>
</dbReference>
<dbReference type="GO" id="GO:0016094">
    <property type="term" value="P:polyprenol biosynthetic process"/>
    <property type="evidence" value="ECO:0007669"/>
    <property type="project" value="TreeGrafter"/>
</dbReference>
<accession>A0A255HQ87</accession>
<dbReference type="Pfam" id="PF01255">
    <property type="entry name" value="Prenyltransf"/>
    <property type="match status" value="1"/>
</dbReference>
<feature type="binding site" evidence="2">
    <location>
        <position position="23"/>
    </location>
    <ligand>
        <name>Mg(2+)</name>
        <dbReference type="ChEBI" id="CHEBI:18420"/>
    </ligand>
</feature>
<feature type="binding site" evidence="2">
    <location>
        <position position="210"/>
    </location>
    <ligand>
        <name>Mg(2+)</name>
        <dbReference type="ChEBI" id="CHEBI:18420"/>
    </ligand>
</feature>
<dbReference type="NCBIfam" id="TIGR00055">
    <property type="entry name" value="uppS"/>
    <property type="match status" value="1"/>
</dbReference>
<evidence type="ECO:0000313" key="3">
    <source>
        <dbReference type="EMBL" id="RDY23901.1"/>
    </source>
</evidence>
<dbReference type="OrthoDB" id="4191603at2"/>
<dbReference type="InterPro" id="IPR018520">
    <property type="entry name" value="UPP_synth-like_CS"/>
</dbReference>
<comment type="function">
    <text evidence="2">Catalyzes the condensation of isopentenyl diphosphate (IPP) with allylic pyrophosphates generating different type of terpenoids.</text>
</comment>
<dbReference type="CDD" id="cd00475">
    <property type="entry name" value="Cis_IPPS"/>
    <property type="match status" value="1"/>
</dbReference>
<feature type="binding site" evidence="2">
    <location>
        <begin position="68"/>
        <end position="70"/>
    </location>
    <ligand>
        <name>substrate</name>
    </ligand>
</feature>
<feature type="binding site" evidence="2">
    <location>
        <position position="36"/>
    </location>
    <ligand>
        <name>substrate</name>
    </ligand>
</feature>
<dbReference type="FunFam" id="3.40.1180.10:FF:000001">
    <property type="entry name" value="(2E,6E)-farnesyl-diphosphate-specific ditrans,polycis-undecaprenyl-diphosphate synthase"/>
    <property type="match status" value="1"/>
</dbReference>
<evidence type="ECO:0000313" key="4">
    <source>
        <dbReference type="Proteomes" id="UP000243494"/>
    </source>
</evidence>
<dbReference type="AlphaFoldDB" id="A0A255HQ87"/>
<dbReference type="NCBIfam" id="NF011405">
    <property type="entry name" value="PRK14830.1"/>
    <property type="match status" value="1"/>
</dbReference>
<comment type="caution">
    <text evidence="3">The sequence shown here is derived from an EMBL/GenBank/DDBJ whole genome shotgun (WGS) entry which is preliminary data.</text>
</comment>
<protein>
    <recommendedName>
        <fullName evidence="2">Isoprenyl transferase</fullName>
        <ecNumber evidence="2">2.5.1.-</ecNumber>
    </recommendedName>
</protein>
<dbReference type="EMBL" id="NOJZ02000007">
    <property type="protein sequence ID" value="RDY23901.1"/>
    <property type="molecule type" value="Genomic_DNA"/>
</dbReference>
<gene>
    <name evidence="3" type="ORF">CHF27_005990</name>
</gene>
<keyword evidence="1 2" id="KW-0808">Transferase</keyword>
<feature type="binding site" evidence="2">
    <location>
        <begin position="197"/>
        <end position="199"/>
    </location>
    <ligand>
        <name>substrate</name>
    </ligand>
</feature>
<feature type="active site" evidence="2">
    <location>
        <position position="23"/>
    </location>
</feature>
<dbReference type="Proteomes" id="UP000243494">
    <property type="component" value="Unassembled WGS sequence"/>
</dbReference>
<dbReference type="GO" id="GO:0005829">
    <property type="term" value="C:cytosol"/>
    <property type="evidence" value="ECO:0007669"/>
    <property type="project" value="TreeGrafter"/>
</dbReference>
<feature type="active site" description="Proton acceptor" evidence="2">
    <location>
        <position position="71"/>
    </location>
</feature>
<dbReference type="PANTHER" id="PTHR10291">
    <property type="entry name" value="DEHYDRODOLICHYL DIPHOSPHATE SYNTHASE FAMILY MEMBER"/>
    <property type="match status" value="1"/>
</dbReference>
<evidence type="ECO:0000256" key="2">
    <source>
        <dbReference type="HAMAP-Rule" id="MF_01139"/>
    </source>
</evidence>
<proteinExistence type="inferred from homology"/>
<dbReference type="PANTHER" id="PTHR10291:SF0">
    <property type="entry name" value="DEHYDRODOLICHYL DIPHOSPHATE SYNTHASE 2"/>
    <property type="match status" value="1"/>
</dbReference>
<comment type="cofactor">
    <cofactor evidence="2">
        <name>Mg(2+)</name>
        <dbReference type="ChEBI" id="CHEBI:18420"/>
    </cofactor>
    <text evidence="2">Binds 2 magnesium ions per subunit.</text>
</comment>
<dbReference type="GO" id="GO:0008834">
    <property type="term" value="F:ditrans,polycis-undecaprenyl-diphosphate synthase [(2E,6E)-farnesyl-diphosphate specific] activity"/>
    <property type="evidence" value="ECO:0007669"/>
    <property type="project" value="TreeGrafter"/>
</dbReference>
<feature type="binding site" evidence="2">
    <location>
        <begin position="24"/>
        <end position="27"/>
    </location>
    <ligand>
        <name>substrate</name>
    </ligand>
</feature>
<reference evidence="3 4" key="1">
    <citation type="journal article" date="2017" name="Genome Announc.">
        <title>Draft Genome Sequence of Romboutsia maritimum sp. nov. Strain CCRI-22766(T), Isolated from Coastal Estuarine Mud.</title>
        <authorList>
            <person name="Maheux A.F."/>
            <person name="Boudreau D.K."/>
            <person name="Berube E."/>
            <person name="Boissinot M."/>
            <person name="Raymond F."/>
            <person name="Brodeur S."/>
            <person name="Corbeil J."/>
            <person name="Brightwell G."/>
            <person name="Broda D."/>
            <person name="Omar R.F."/>
            <person name="Bergeron M.G."/>
        </authorList>
    </citation>
    <scope>NUCLEOTIDE SEQUENCE [LARGE SCALE GENOMIC DNA]</scope>
    <source>
        <strain evidence="3 4">CCRI-22766</strain>
    </source>
</reference>
<sequence length="244" mass="28147">MKNNFTYDIDLNNVPTHIAIIMDGNGRWAKKRFLPRTAGHKAGVETIREIVKECSRLNIKHLTLYAFSTENWKRPKLEVDTLMNLLSTYLRNEIAELHKNNVRLTAIGDTTELPSVCKRELKSAMELTKDNDGVNLNLALNYGSRYDIKNAVLGIVKDFKSGKIDIDSIDEDVIKNYLSTKSIPDPDLVIRTSGEQRLSNFLLWEVAYSEFYFTDIHWPDFNKDELQKAICVYQKRDRRFGGVK</sequence>
<comment type="subunit">
    <text evidence="2">Homodimer.</text>
</comment>
<dbReference type="RefSeq" id="WP_095405058.1">
    <property type="nucleotide sequence ID" value="NZ_NOJZ02000007.1"/>
</dbReference>
<dbReference type="EC" id="2.5.1.-" evidence="2"/>
<name>A0A255HQ87_9FIRM</name>
<dbReference type="GO" id="GO:0000287">
    <property type="term" value="F:magnesium ion binding"/>
    <property type="evidence" value="ECO:0007669"/>
    <property type="project" value="UniProtKB-UniRule"/>
</dbReference>
<evidence type="ECO:0000256" key="1">
    <source>
        <dbReference type="ARBA" id="ARBA00022679"/>
    </source>
</evidence>
<dbReference type="SUPFAM" id="SSF64005">
    <property type="entry name" value="Undecaprenyl diphosphate synthase"/>
    <property type="match status" value="1"/>
</dbReference>
<dbReference type="PROSITE" id="PS01066">
    <property type="entry name" value="UPP_SYNTHASE"/>
    <property type="match status" value="1"/>
</dbReference>
<dbReference type="Gene3D" id="3.40.1180.10">
    <property type="entry name" value="Decaprenyl diphosphate synthase-like"/>
    <property type="match status" value="1"/>
</dbReference>
<organism evidence="3 4">
    <name type="scientific">Romboutsia maritimum</name>
    <dbReference type="NCBI Taxonomy" id="2020948"/>
    <lineage>
        <taxon>Bacteria</taxon>
        <taxon>Bacillati</taxon>
        <taxon>Bacillota</taxon>
        <taxon>Clostridia</taxon>
        <taxon>Peptostreptococcales</taxon>
        <taxon>Peptostreptococcaceae</taxon>
        <taxon>Romboutsia</taxon>
    </lineage>
</organism>
<feature type="binding site" evidence="2">
    <location>
        <position position="28"/>
    </location>
    <ligand>
        <name>substrate</name>
    </ligand>
</feature>
<keyword evidence="2" id="KW-0479">Metal-binding</keyword>
<feature type="binding site" evidence="2">
    <location>
        <position position="191"/>
    </location>
    <ligand>
        <name>substrate</name>
    </ligand>
</feature>